<reference evidence="6 7" key="1">
    <citation type="journal article" date="2023" name="Sci. Data">
        <title>Genome assembly of the Korean intertidal mud-creeper Batillaria attramentaria.</title>
        <authorList>
            <person name="Patra A.K."/>
            <person name="Ho P.T."/>
            <person name="Jun S."/>
            <person name="Lee S.J."/>
            <person name="Kim Y."/>
            <person name="Won Y.J."/>
        </authorList>
    </citation>
    <scope>NUCLEOTIDE SEQUENCE [LARGE SCALE GENOMIC DNA]</scope>
    <source>
        <strain evidence="6">Wonlab-2016</strain>
    </source>
</reference>
<name>A0ABD0L5D4_9CAEN</name>
<evidence type="ECO:0000313" key="6">
    <source>
        <dbReference type="EMBL" id="KAK7494550.1"/>
    </source>
</evidence>
<dbReference type="NCBIfam" id="TIGR00121">
    <property type="entry name" value="birA_ligase"/>
    <property type="match status" value="1"/>
</dbReference>
<dbReference type="GO" id="GO:0016874">
    <property type="term" value="F:ligase activity"/>
    <property type="evidence" value="ECO:0007669"/>
    <property type="project" value="UniProtKB-KW"/>
</dbReference>
<evidence type="ECO:0000259" key="5">
    <source>
        <dbReference type="PROSITE" id="PS51733"/>
    </source>
</evidence>
<dbReference type="InterPro" id="IPR045864">
    <property type="entry name" value="aa-tRNA-synth_II/BPL/LPL"/>
</dbReference>
<dbReference type="Proteomes" id="UP001519460">
    <property type="component" value="Unassembled WGS sequence"/>
</dbReference>
<proteinExistence type="inferred from homology"/>
<dbReference type="PANTHER" id="PTHR12835">
    <property type="entry name" value="BIOTIN PROTEIN LIGASE"/>
    <property type="match status" value="1"/>
</dbReference>
<evidence type="ECO:0000256" key="3">
    <source>
        <dbReference type="SAM" id="MobiDB-lite"/>
    </source>
</evidence>
<keyword evidence="7" id="KW-1185">Reference proteome</keyword>
<dbReference type="AlphaFoldDB" id="A0ABD0L5D4"/>
<comment type="caution">
    <text evidence="6">The sequence shown here is derived from an EMBL/GenBank/DDBJ whole genome shotgun (WGS) entry which is preliminary data.</text>
</comment>
<dbReference type="EMBL" id="JACVVK020000082">
    <property type="protein sequence ID" value="KAK7494550.1"/>
    <property type="molecule type" value="Genomic_DNA"/>
</dbReference>
<accession>A0ABD0L5D4</accession>
<dbReference type="PROSITE" id="PS51733">
    <property type="entry name" value="BPL_LPL_CATALYTIC"/>
    <property type="match status" value="1"/>
</dbReference>
<protein>
    <recommendedName>
        <fullName evidence="5">BPL/LPL catalytic domain-containing protein</fullName>
    </recommendedName>
</protein>
<keyword evidence="2" id="KW-0436">Ligase</keyword>
<sequence length="991" mass="108352">MFLLLGYVSIALVQWYRQYCRCSRYSQVMLRALRTGSVLVQRGKSAKHGSVGALLNSPLLSCSRSYKETQLLSEDALAISVVNPRQRVDLVDWTSYLELHPSQDVNNSVIVLLEAGRPDNLDTFVQAAVQVPLAQQVHVLQHGCPIAWKSGTPFGIILHCTYRNFVLLCDAFGQGRLTLDEDLELYRLLTVSATGRPQSLKRRGDQSRQSSLQQENDAAKSSSCGSSLMGGVVVEDQARKENYVDIEGSPRVKIPVSSGLSVERGACREIGGDMIRAKRKMSPLTVDCSDGGEMLNNCDNGYNGVLQTGNKVPQTTNTDSCLLDGDLSGMGHSECHPQQEVNTKVSGKVEGSVQQPLASGDNELRHAIGIPDGESSCLKTVTADLSTNATNNTDVSRSAEAESPDDIAANDNLTQKIERPKVSKPPNVLVYCGIKDSARKFGNIKSCLEQCLNSDAYIIYHLAHEQVATIPWADNSAALIVSCDKLYADIERKFSDYLLSGGKVISFGSSLETKFLEREEVQKRHAITKFSFDKWKDVSSVHGCHRYKPGSLKRGNSSMDALVVDRKSGDPLVVLLTLSAPSCNGCAIFSQLFLERDPAELAVDSQTFSQLKQSNSDRLGVMQHLFSLLNLDTSTAPAHHLTPCYMLARSQALKTNLLDTVASRMKKGVIKSRSLSLQFVQDASAAPSATPDLLPVVIQTEVLTKGDAASTEHIQYFEPEVYWQHLSTSVLGQVVFYTDVIPTTMTVFEGLQFSIPEKVGVIAVAGRQTSGKGRGGNAWLSPVGCAMFTLPLSVPVDSKLGQRITFLQHIVGLAVVHSIRSLPGYQDLELRLKWPNDIYYRDQMKLGGVLVTSTIMGDRVHATVGCGVNVANSHPTICINDIIQHHNMETGSNLSRLSASQVVAMTVSALERLISQFQAEGSQTFCDLYYKYWLHGGVSVQLESEGEEVEICGLDGFGFLQVKTKKGKQLSVQPDGNSFDMMRNLIALKKQ</sequence>
<feature type="region of interest" description="Disordered" evidence="3">
    <location>
        <begin position="197"/>
        <end position="225"/>
    </location>
</feature>
<organism evidence="6 7">
    <name type="scientific">Batillaria attramentaria</name>
    <dbReference type="NCBI Taxonomy" id="370345"/>
    <lineage>
        <taxon>Eukaryota</taxon>
        <taxon>Metazoa</taxon>
        <taxon>Spiralia</taxon>
        <taxon>Lophotrochozoa</taxon>
        <taxon>Mollusca</taxon>
        <taxon>Gastropoda</taxon>
        <taxon>Caenogastropoda</taxon>
        <taxon>Sorbeoconcha</taxon>
        <taxon>Cerithioidea</taxon>
        <taxon>Batillariidae</taxon>
        <taxon>Batillaria</taxon>
    </lineage>
</organism>
<dbReference type="InterPro" id="IPR003142">
    <property type="entry name" value="BPL_C"/>
</dbReference>
<evidence type="ECO:0000256" key="2">
    <source>
        <dbReference type="ARBA" id="ARBA00022598"/>
    </source>
</evidence>
<dbReference type="Pfam" id="PF03099">
    <property type="entry name" value="BPL_LplA_LipB"/>
    <property type="match status" value="1"/>
</dbReference>
<dbReference type="InterPro" id="IPR004143">
    <property type="entry name" value="BPL_LPL_catalytic"/>
</dbReference>
<dbReference type="Pfam" id="PF02237">
    <property type="entry name" value="BPL_C"/>
    <property type="match status" value="1"/>
</dbReference>
<feature type="compositionally biased region" description="Polar residues" evidence="3">
    <location>
        <begin position="207"/>
        <end position="225"/>
    </location>
</feature>
<evidence type="ECO:0000313" key="7">
    <source>
        <dbReference type="Proteomes" id="UP001519460"/>
    </source>
</evidence>
<feature type="region of interest" description="Disordered" evidence="3">
    <location>
        <begin position="388"/>
        <end position="419"/>
    </location>
</feature>
<keyword evidence="4" id="KW-0732">Signal</keyword>
<dbReference type="CDD" id="cd16442">
    <property type="entry name" value="BPL"/>
    <property type="match status" value="1"/>
</dbReference>
<evidence type="ECO:0000256" key="1">
    <source>
        <dbReference type="ARBA" id="ARBA00009934"/>
    </source>
</evidence>
<evidence type="ECO:0000256" key="4">
    <source>
        <dbReference type="SAM" id="SignalP"/>
    </source>
</evidence>
<dbReference type="InterPro" id="IPR004408">
    <property type="entry name" value="Biotin_CoA_COase_ligase"/>
</dbReference>
<dbReference type="SUPFAM" id="SSF55681">
    <property type="entry name" value="Class II aaRS and biotin synthetases"/>
    <property type="match status" value="1"/>
</dbReference>
<feature type="chain" id="PRO_5044813883" description="BPL/LPL catalytic domain-containing protein" evidence="4">
    <location>
        <begin position="23"/>
        <end position="991"/>
    </location>
</feature>
<gene>
    <name evidence="6" type="ORF">BaRGS_00014203</name>
</gene>
<dbReference type="PANTHER" id="PTHR12835:SF5">
    <property type="entry name" value="BIOTIN--PROTEIN LIGASE"/>
    <property type="match status" value="1"/>
</dbReference>
<feature type="domain" description="BPL/LPL catalytic" evidence="5">
    <location>
        <begin position="720"/>
        <end position="918"/>
    </location>
</feature>
<feature type="signal peptide" evidence="4">
    <location>
        <begin position="1"/>
        <end position="22"/>
    </location>
</feature>
<dbReference type="Gene3D" id="3.30.930.10">
    <property type="entry name" value="Bira Bifunctional Protein, Domain 2"/>
    <property type="match status" value="1"/>
</dbReference>
<comment type="similarity">
    <text evidence="1">Belongs to the biotin--protein ligase family.</text>
</comment>